<sequence>MTPGTFPAGNFGQTSIEQWNAKQIDAFARTLAFVSQHSDIFSKFLASAGPEATIHVPFSGGFDEAPAVHRFLSPQLPASWRSVTLEATDVHLPQNMGYTSINDPKFRFSHRYLDLSKEKMPKCHLALGLHPQVVGFENDGWDRIIHEVVTGAEATLFTTWMKVECDKLVQMCRQLGCEVQSWQNPHALPEQGEDNLSKRFHYIVIAKRPGHGPQTQGSAATPATMVGSKIISNPMTVGSGSTPVSRLPTESLQTAPTNASFVTQAPHTSVYLGTRGSGSYGTPLNQPIGFASPYQQPSFGNPSYSATAFNGHPTSMAGYSTTTSARPVSYNQVPRFVSGSSGYYSEYSSRPLTRF</sequence>
<evidence type="ECO:0000313" key="1">
    <source>
        <dbReference type="EMBL" id="CAE0816108.1"/>
    </source>
</evidence>
<organism evidence="1">
    <name type="scientific">Eutreptiella gymnastica</name>
    <dbReference type="NCBI Taxonomy" id="73025"/>
    <lineage>
        <taxon>Eukaryota</taxon>
        <taxon>Discoba</taxon>
        <taxon>Euglenozoa</taxon>
        <taxon>Euglenida</taxon>
        <taxon>Spirocuta</taxon>
        <taxon>Euglenophyceae</taxon>
        <taxon>Eutreptiales</taxon>
        <taxon>Eutreptiaceae</taxon>
        <taxon>Eutreptiella</taxon>
    </lineage>
</organism>
<dbReference type="EMBL" id="HBJA01077768">
    <property type="protein sequence ID" value="CAE0816108.1"/>
    <property type="molecule type" value="Transcribed_RNA"/>
</dbReference>
<name>A0A7S4L9Z9_9EUGL</name>
<protein>
    <submittedName>
        <fullName evidence="1">Uncharacterized protein</fullName>
    </submittedName>
</protein>
<dbReference type="AlphaFoldDB" id="A0A7S4L9Z9"/>
<proteinExistence type="predicted"/>
<accession>A0A7S4L9Z9</accession>
<gene>
    <name evidence="1" type="ORF">EGYM00163_LOCUS27267</name>
</gene>
<reference evidence="1" key="1">
    <citation type="submission" date="2021-01" db="EMBL/GenBank/DDBJ databases">
        <authorList>
            <person name="Corre E."/>
            <person name="Pelletier E."/>
            <person name="Niang G."/>
            <person name="Scheremetjew M."/>
            <person name="Finn R."/>
            <person name="Kale V."/>
            <person name="Holt S."/>
            <person name="Cochrane G."/>
            <person name="Meng A."/>
            <person name="Brown T."/>
            <person name="Cohen L."/>
        </authorList>
    </citation>
    <scope>NUCLEOTIDE SEQUENCE</scope>
    <source>
        <strain evidence="1">CCMP1594</strain>
    </source>
</reference>